<evidence type="ECO:0000259" key="2">
    <source>
        <dbReference type="Pfam" id="PF11954"/>
    </source>
</evidence>
<dbReference type="InterPro" id="IPR021860">
    <property type="entry name" value="Peptidase_S12_Pab87-rel_C"/>
</dbReference>
<dbReference type="AlphaFoldDB" id="A0A4R1RPR6"/>
<dbReference type="Gene3D" id="2.40.128.600">
    <property type="match status" value="1"/>
</dbReference>
<dbReference type="Gene3D" id="3.40.710.10">
    <property type="entry name" value="DD-peptidase/beta-lactamase superfamily"/>
    <property type="match status" value="1"/>
</dbReference>
<dbReference type="InterPro" id="IPR050491">
    <property type="entry name" value="AmpC-like"/>
</dbReference>
<name>A0A4R1RPR6_9FLAO</name>
<dbReference type="Proteomes" id="UP000295455">
    <property type="component" value="Unassembled WGS sequence"/>
</dbReference>
<proteinExistence type="predicted"/>
<reference evidence="3 4" key="1">
    <citation type="submission" date="2019-03" db="EMBL/GenBank/DDBJ databases">
        <title>Genomic Encyclopedia of Type Strains, Phase IV (KMG-IV): sequencing the most valuable type-strain genomes for metagenomic binning, comparative biology and taxonomic classification.</title>
        <authorList>
            <person name="Goeker M."/>
        </authorList>
    </citation>
    <scope>NUCLEOTIDE SEQUENCE [LARGE SCALE GENOMIC DNA]</scope>
    <source>
        <strain evidence="3 4">DSM 18792</strain>
    </source>
</reference>
<dbReference type="InterPro" id="IPR012338">
    <property type="entry name" value="Beta-lactam/transpept-like"/>
</dbReference>
<dbReference type="RefSeq" id="WP_165876109.1">
    <property type="nucleotide sequence ID" value="NZ_OX156936.1"/>
</dbReference>
<dbReference type="Pfam" id="PF00144">
    <property type="entry name" value="Beta-lactamase"/>
    <property type="match status" value="1"/>
</dbReference>
<dbReference type="PANTHER" id="PTHR46825">
    <property type="entry name" value="D-ALANYL-D-ALANINE-CARBOXYPEPTIDASE/ENDOPEPTIDASE AMPH"/>
    <property type="match status" value="1"/>
</dbReference>
<dbReference type="Pfam" id="PF11954">
    <property type="entry name" value="DUF3471"/>
    <property type="match status" value="1"/>
</dbReference>
<feature type="domain" description="Peptidase S12 Pab87-related C-terminal" evidence="2">
    <location>
        <begin position="419"/>
        <end position="517"/>
    </location>
</feature>
<keyword evidence="4" id="KW-1185">Reference proteome</keyword>
<evidence type="ECO:0000313" key="3">
    <source>
        <dbReference type="EMBL" id="TCL67882.1"/>
    </source>
</evidence>
<dbReference type="SUPFAM" id="SSF56601">
    <property type="entry name" value="beta-lactamase/transpeptidase-like"/>
    <property type="match status" value="1"/>
</dbReference>
<evidence type="ECO:0000313" key="4">
    <source>
        <dbReference type="Proteomes" id="UP000295455"/>
    </source>
</evidence>
<feature type="domain" description="Beta-lactamase-related" evidence="1">
    <location>
        <begin position="32"/>
        <end position="362"/>
    </location>
</feature>
<gene>
    <name evidence="3" type="ORF">EV196_102445</name>
</gene>
<dbReference type="PANTHER" id="PTHR46825:SF15">
    <property type="entry name" value="BETA-LACTAMASE-RELATED DOMAIN-CONTAINING PROTEIN"/>
    <property type="match status" value="1"/>
</dbReference>
<accession>A0A4R1RPR6</accession>
<dbReference type="EMBL" id="SLUP01000002">
    <property type="protein sequence ID" value="TCL67882.1"/>
    <property type="molecule type" value="Genomic_DNA"/>
</dbReference>
<organism evidence="3 4">
    <name type="scientific">Mariniflexile fucanivorans</name>
    <dbReference type="NCBI Taxonomy" id="264023"/>
    <lineage>
        <taxon>Bacteria</taxon>
        <taxon>Pseudomonadati</taxon>
        <taxon>Bacteroidota</taxon>
        <taxon>Flavobacteriia</taxon>
        <taxon>Flavobacteriales</taxon>
        <taxon>Flavobacteriaceae</taxon>
        <taxon>Mariniflexile</taxon>
    </lineage>
</organism>
<protein>
    <submittedName>
        <fullName evidence="3">CubicO group peptidase (Beta-lactamase class C family)</fullName>
    </submittedName>
</protein>
<evidence type="ECO:0000259" key="1">
    <source>
        <dbReference type="Pfam" id="PF00144"/>
    </source>
</evidence>
<comment type="caution">
    <text evidence="3">The sequence shown here is derived from an EMBL/GenBank/DDBJ whole genome shotgun (WGS) entry which is preliminary data.</text>
</comment>
<sequence length="523" mass="58992">MRQIIFKLFTSLLFTLSITNVCYSQYSTKQVDSIMAYAMDTFNVAGVAMAIVKDGKIIHSKGYGVKSSVSKNSVNEHTNFAIASNSKAFTTAALAILVEEGKLSWHDKVKDYIPEFKMYNPYVTENFNIQDLLTHRSGLGLGIGDLMIFPDGSDFTMDDLLPSFQHFKPVSAFRTQFDYDNLLYIVAGEVIKRVSGMSWEDFISKRIFQPLNMDNSYAALDKIKDKSNLAKPHDSNSGTLKVLPDYQEMINGAAGGIYSNVDDISKWMLMHLNNGKYGDSLKNQLFTQESQHEMWKIHTVTEVNRNPRYNSHFAGYGLGWDLSDIKGNMSVSHTGGLPGMLSKTIMIPDINLGIVILTNTSDDGAGIFGAVSNTIVDSYLSLDNFGWIDKYATYFKNRKEEGDAITKKVWEVVESVDDSHLKYEDYIGIYKDAWFGNVEVFMKGNTLWVKSHKSPKLNGPMYFYKGNTFTVKWEYQDMNADAFAMFSLDENGKAQSIKMKGISPNIDFSFDFHDLDLIRVDSN</sequence>
<dbReference type="InterPro" id="IPR001466">
    <property type="entry name" value="Beta-lactam-related"/>
</dbReference>